<comment type="caution">
    <text evidence="1">The sequence shown here is derived from an EMBL/GenBank/DDBJ whole genome shotgun (WGS) entry which is preliminary data.</text>
</comment>
<dbReference type="RefSeq" id="WP_382414335.1">
    <property type="nucleotide sequence ID" value="NZ_AP031500.1"/>
</dbReference>
<name>A0ABV7HNJ3_9GAMM</name>
<accession>A0ABV7HNJ3</accession>
<keyword evidence="2" id="KW-1185">Reference proteome</keyword>
<dbReference type="EMBL" id="JBHRTL010000004">
    <property type="protein sequence ID" value="MFC3154206.1"/>
    <property type="molecule type" value="Genomic_DNA"/>
</dbReference>
<gene>
    <name evidence="1" type="ORF">ACFOEB_03255</name>
</gene>
<reference evidence="2" key="1">
    <citation type="journal article" date="2019" name="Int. J. Syst. Evol. Microbiol.">
        <title>The Global Catalogue of Microorganisms (GCM) 10K type strain sequencing project: providing services to taxonomists for standard genome sequencing and annotation.</title>
        <authorList>
            <consortium name="The Broad Institute Genomics Platform"/>
            <consortium name="The Broad Institute Genome Sequencing Center for Infectious Disease"/>
            <person name="Wu L."/>
            <person name="Ma J."/>
        </authorList>
    </citation>
    <scope>NUCLEOTIDE SEQUENCE [LARGE SCALE GENOMIC DNA]</scope>
    <source>
        <strain evidence="2">KCTC 52141</strain>
    </source>
</reference>
<organism evidence="1 2">
    <name type="scientific">Gilvimarinus japonicus</name>
    <dbReference type="NCBI Taxonomy" id="1796469"/>
    <lineage>
        <taxon>Bacteria</taxon>
        <taxon>Pseudomonadati</taxon>
        <taxon>Pseudomonadota</taxon>
        <taxon>Gammaproteobacteria</taxon>
        <taxon>Cellvibrionales</taxon>
        <taxon>Cellvibrionaceae</taxon>
        <taxon>Gilvimarinus</taxon>
    </lineage>
</organism>
<protein>
    <submittedName>
        <fullName evidence="1">Uncharacterized protein</fullName>
    </submittedName>
</protein>
<sequence>MHTPSHSSGSSSAVVESFLREAKRPQRAACSGDLADCLPVLRRLLAQRVFTGVTLPQLRRRQGLVQRKHTLQLLALEAGYSCWAECRRALETLPAERAEQYHLASRYAGYPNHWFSSLQEAKAFASQHGGYPLAYGRQGVVVPASYYRY</sequence>
<evidence type="ECO:0000313" key="1">
    <source>
        <dbReference type="EMBL" id="MFC3154206.1"/>
    </source>
</evidence>
<proteinExistence type="predicted"/>
<evidence type="ECO:0000313" key="2">
    <source>
        <dbReference type="Proteomes" id="UP001595548"/>
    </source>
</evidence>
<dbReference type="Proteomes" id="UP001595548">
    <property type="component" value="Unassembled WGS sequence"/>
</dbReference>